<dbReference type="Pfam" id="PF08492">
    <property type="entry name" value="SRP72"/>
    <property type="match status" value="1"/>
</dbReference>
<dbReference type="EMBL" id="QZAJ01000250">
    <property type="protein sequence ID" value="THW13089.1"/>
    <property type="molecule type" value="Genomic_DNA"/>
</dbReference>
<comment type="caution">
    <text evidence="12">The sequence shown here is derived from an EMBL/GenBank/DDBJ whole genome shotgun (WGS) entry which is preliminary data.</text>
</comment>
<keyword evidence="6" id="KW-0256">Endoplasmic reticulum</keyword>
<evidence type="ECO:0000256" key="3">
    <source>
        <dbReference type="ARBA" id="ARBA00007676"/>
    </source>
</evidence>
<feature type="compositionally biased region" description="Low complexity" evidence="10">
    <location>
        <begin position="549"/>
        <end position="570"/>
    </location>
</feature>
<dbReference type="InterPro" id="IPR031545">
    <property type="entry name" value="SRP72_TPR-like"/>
</dbReference>
<evidence type="ECO:0000256" key="10">
    <source>
        <dbReference type="SAM" id="MobiDB-lite"/>
    </source>
</evidence>
<evidence type="ECO:0000256" key="8">
    <source>
        <dbReference type="ARBA" id="ARBA00023274"/>
    </source>
</evidence>
<evidence type="ECO:0000256" key="1">
    <source>
        <dbReference type="ARBA" id="ARBA00004240"/>
    </source>
</evidence>
<evidence type="ECO:0000256" key="9">
    <source>
        <dbReference type="PIRNR" id="PIRNR038922"/>
    </source>
</evidence>
<feature type="compositionally biased region" description="Basic residues" evidence="10">
    <location>
        <begin position="571"/>
        <end position="580"/>
    </location>
</feature>
<dbReference type="GO" id="GO:0005783">
    <property type="term" value="C:endoplasmic reticulum"/>
    <property type="evidence" value="ECO:0007669"/>
    <property type="project" value="UniProtKB-SubCell"/>
</dbReference>
<reference evidence="12 13" key="1">
    <citation type="submission" date="2018-10" db="EMBL/GenBank/DDBJ databases">
        <title>Fifty Aureobasidium pullulans genomes reveal a recombining polyextremotolerant generalist.</title>
        <authorList>
            <person name="Gostincar C."/>
            <person name="Turk M."/>
            <person name="Zajc J."/>
            <person name="Gunde-Cimerman N."/>
        </authorList>
    </citation>
    <scope>NUCLEOTIDE SEQUENCE [LARGE SCALE GENOMIC DNA]</scope>
    <source>
        <strain evidence="12 13">EXF-11318</strain>
    </source>
</reference>
<evidence type="ECO:0000256" key="4">
    <source>
        <dbReference type="ARBA" id="ARBA00018350"/>
    </source>
</evidence>
<comment type="similarity">
    <text evidence="3 9">Belongs to the SRP72 family.</text>
</comment>
<dbReference type="InterPro" id="IPR026270">
    <property type="entry name" value="SRP72"/>
</dbReference>
<dbReference type="PANTHER" id="PTHR14094">
    <property type="entry name" value="SIGNAL RECOGNITION PARTICLE 72"/>
    <property type="match status" value="1"/>
</dbReference>
<evidence type="ECO:0000256" key="7">
    <source>
        <dbReference type="ARBA" id="ARBA00023135"/>
    </source>
</evidence>
<evidence type="ECO:0000256" key="6">
    <source>
        <dbReference type="ARBA" id="ARBA00022824"/>
    </source>
</evidence>
<dbReference type="Pfam" id="PF17004">
    <property type="entry name" value="SRP_TPR_like"/>
    <property type="match status" value="1"/>
</dbReference>
<evidence type="ECO:0000256" key="2">
    <source>
        <dbReference type="ARBA" id="ARBA00004496"/>
    </source>
</evidence>
<keyword evidence="8 9" id="KW-0687">Ribonucleoprotein</keyword>
<dbReference type="FunFam" id="1.25.40.10:FF:000512">
    <property type="entry name" value="Signal recognition particle subunit SRP72"/>
    <property type="match status" value="1"/>
</dbReference>
<evidence type="ECO:0000259" key="11">
    <source>
        <dbReference type="Pfam" id="PF08492"/>
    </source>
</evidence>
<evidence type="ECO:0000256" key="5">
    <source>
        <dbReference type="ARBA" id="ARBA00022490"/>
    </source>
</evidence>
<dbReference type="Gene3D" id="1.25.40.10">
    <property type="entry name" value="Tetratricopeptide repeat domain"/>
    <property type="match status" value="1"/>
</dbReference>
<dbReference type="GO" id="GO:0006614">
    <property type="term" value="P:SRP-dependent cotranslational protein targeting to membrane"/>
    <property type="evidence" value="ECO:0007669"/>
    <property type="project" value="UniProtKB-UniRule"/>
</dbReference>
<dbReference type="GO" id="GO:0005786">
    <property type="term" value="C:signal recognition particle, endoplasmic reticulum targeting"/>
    <property type="evidence" value="ECO:0007669"/>
    <property type="project" value="UniProtKB-UniRule"/>
</dbReference>
<feature type="compositionally biased region" description="Basic residues" evidence="10">
    <location>
        <begin position="605"/>
        <end position="614"/>
    </location>
</feature>
<keyword evidence="5 9" id="KW-0963">Cytoplasm</keyword>
<name>A0A4S8VLW9_AURPU</name>
<feature type="compositionally biased region" description="Basic residues" evidence="10">
    <location>
        <begin position="648"/>
        <end position="661"/>
    </location>
</feature>
<feature type="region of interest" description="Disordered" evidence="10">
    <location>
        <begin position="549"/>
        <end position="661"/>
    </location>
</feature>
<feature type="domain" description="Signal recognition particle SRP72 subunit RNA-binding" evidence="11">
    <location>
        <begin position="562"/>
        <end position="607"/>
    </location>
</feature>
<dbReference type="GO" id="GO:0043022">
    <property type="term" value="F:ribosome binding"/>
    <property type="evidence" value="ECO:0007669"/>
    <property type="project" value="TreeGrafter"/>
</dbReference>
<evidence type="ECO:0000313" key="13">
    <source>
        <dbReference type="Proteomes" id="UP000308014"/>
    </source>
</evidence>
<gene>
    <name evidence="12" type="ORF">D6D24_06226</name>
</gene>
<protein>
    <recommendedName>
        <fullName evidence="4 9">Signal recognition particle subunit SRP72</fullName>
    </recommendedName>
</protein>
<organism evidence="12 13">
    <name type="scientific">Aureobasidium pullulans</name>
    <name type="common">Black yeast</name>
    <name type="synonym">Pullularia pullulans</name>
    <dbReference type="NCBI Taxonomy" id="5580"/>
    <lineage>
        <taxon>Eukaryota</taxon>
        <taxon>Fungi</taxon>
        <taxon>Dikarya</taxon>
        <taxon>Ascomycota</taxon>
        <taxon>Pezizomycotina</taxon>
        <taxon>Dothideomycetes</taxon>
        <taxon>Dothideomycetidae</taxon>
        <taxon>Dothideales</taxon>
        <taxon>Saccotheciaceae</taxon>
        <taxon>Aureobasidium</taxon>
    </lineage>
</organism>
<accession>A0A4S8VLW9</accession>
<dbReference type="GO" id="GO:0008312">
    <property type="term" value="F:7S RNA binding"/>
    <property type="evidence" value="ECO:0007669"/>
    <property type="project" value="InterPro"/>
</dbReference>
<dbReference type="Proteomes" id="UP000308014">
    <property type="component" value="Unassembled WGS sequence"/>
</dbReference>
<dbReference type="PANTHER" id="PTHR14094:SF9">
    <property type="entry name" value="SIGNAL RECOGNITION PARTICLE SUBUNIT SRP72"/>
    <property type="match status" value="1"/>
</dbReference>
<sequence>MAATLASLLGQASITDHHQVLSACEAALSKSKNDVQAQQVKIVALLNLDRFQDAIATVETGGEEVKQKARLEYAYALYKNGQPGKAAEVARQDASESDRGLRHVEAQASYRHQDFERAAELYRKLSAQRGAVHNEDMDLRINTGATYAQLEWAGRASADAPQKPAREDMEAFETAYNAACQSIARDELGQAEVLLRRAKELCEASEMDQEEKDAEIVPISIQQLYVLIRQGRLEDAQSLAATIDSKKCARSVHAFHDSSTQFIAQTNTAATSTEASNPYLTHRTLYKDPSSILPDKPFTYQSAAIQRNNYTLDLLANKYDGIIRSTAHLAAKPTLDSATNSLSAFGAAAHARNQAGKDALKTVLPVLERKPNDIGLLLVCTQLYITISNPAAAISLLENFFARLSSSSEASAQDVRYAPGLIGVLVSLYTSRGQLSHARSELAKAARYWRQHSNPPISARSLGHLYKSAGALLLDSSVPADQQLAAELFTFLHEKDASDRYAAAGLVAALARANPSAIDAEKLSTLTPLDRLISSIDVFALESAGVAKSTPTVTSTSTKRAAPDSTPTTKPKAKKLKKSKTPKDFDPSKKMDPERWLPIKDRSSYRPKGKKGKARQAMFMQGGAVAEDSGAGSGASTPAAQVVEAKGGKSKGKKKGKGGKW</sequence>
<comment type="function">
    <text evidence="9">Component of the signal recognition particle (SRP) complex, a ribonucleoprotein complex that mediates the cotranslational targeting of secretory and membrane proteins to the endoplasmic reticulum (ER).</text>
</comment>
<feature type="compositionally biased region" description="Basic and acidic residues" evidence="10">
    <location>
        <begin position="581"/>
        <end position="604"/>
    </location>
</feature>
<proteinExistence type="inferred from homology"/>
<dbReference type="InterPro" id="IPR011990">
    <property type="entry name" value="TPR-like_helical_dom_sf"/>
</dbReference>
<dbReference type="PIRSF" id="PIRSF038922">
    <property type="entry name" value="SRP72"/>
    <property type="match status" value="1"/>
</dbReference>
<dbReference type="AlphaFoldDB" id="A0A4S8VLW9"/>
<comment type="subcellular location">
    <subcellularLocation>
        <location evidence="2 9">Cytoplasm</location>
    </subcellularLocation>
    <subcellularLocation>
        <location evidence="1">Endoplasmic reticulum</location>
    </subcellularLocation>
</comment>
<dbReference type="InterPro" id="IPR013699">
    <property type="entry name" value="Signal_recog_part_SRP72_RNA-bd"/>
</dbReference>
<keyword evidence="7 9" id="KW-0733">Signal recognition particle</keyword>
<evidence type="ECO:0000313" key="12">
    <source>
        <dbReference type="EMBL" id="THW13089.1"/>
    </source>
</evidence>